<dbReference type="Proteomes" id="UP001183648">
    <property type="component" value="Unassembled WGS sequence"/>
</dbReference>
<proteinExistence type="predicted"/>
<dbReference type="EMBL" id="JAVDYG010000001">
    <property type="protein sequence ID" value="MDR7361671.1"/>
    <property type="molecule type" value="Genomic_DNA"/>
</dbReference>
<keyword evidence="1" id="KW-0732">Signal</keyword>
<feature type="signal peptide" evidence="1">
    <location>
        <begin position="1"/>
        <end position="35"/>
    </location>
</feature>
<evidence type="ECO:0000313" key="2">
    <source>
        <dbReference type="EMBL" id="MDR7361671.1"/>
    </source>
</evidence>
<accession>A0ABU2BTQ6</accession>
<evidence type="ECO:0000313" key="3">
    <source>
        <dbReference type="Proteomes" id="UP001183648"/>
    </source>
</evidence>
<evidence type="ECO:0008006" key="4">
    <source>
        <dbReference type="Google" id="ProtNLM"/>
    </source>
</evidence>
<evidence type="ECO:0000256" key="1">
    <source>
        <dbReference type="SAM" id="SignalP"/>
    </source>
</evidence>
<comment type="caution">
    <text evidence="2">The sequence shown here is derived from an EMBL/GenBank/DDBJ whole genome shotgun (WGS) entry which is preliminary data.</text>
</comment>
<name>A0ABU2BTQ6_9ACTN</name>
<keyword evidence="3" id="KW-1185">Reference proteome</keyword>
<protein>
    <recommendedName>
        <fullName evidence="4">Carboxypeptidase regulatory-like domain-containing protein</fullName>
    </recommendedName>
</protein>
<feature type="chain" id="PRO_5046314656" description="Carboxypeptidase regulatory-like domain-containing protein" evidence="1">
    <location>
        <begin position="36"/>
        <end position="265"/>
    </location>
</feature>
<dbReference type="RefSeq" id="WP_310299976.1">
    <property type="nucleotide sequence ID" value="NZ_BAAAPS010000001.1"/>
</dbReference>
<reference evidence="2 3" key="1">
    <citation type="submission" date="2023-07" db="EMBL/GenBank/DDBJ databases">
        <title>Sequencing the genomes of 1000 actinobacteria strains.</title>
        <authorList>
            <person name="Klenk H.-P."/>
        </authorList>
    </citation>
    <scope>NUCLEOTIDE SEQUENCE [LARGE SCALE GENOMIC DNA]</scope>
    <source>
        <strain evidence="2 3">DSM 19426</strain>
    </source>
</reference>
<organism evidence="2 3">
    <name type="scientific">Nocardioides marmoribigeumensis</name>
    <dbReference type="NCBI Taxonomy" id="433649"/>
    <lineage>
        <taxon>Bacteria</taxon>
        <taxon>Bacillati</taxon>
        <taxon>Actinomycetota</taxon>
        <taxon>Actinomycetes</taxon>
        <taxon>Propionibacteriales</taxon>
        <taxon>Nocardioidaceae</taxon>
        <taxon>Nocardioides</taxon>
    </lineage>
</organism>
<sequence>MPRMSSCRGRRLLAPVVSLAVALGLAVLPVTGAQAEAPETTSITVALKRQYPGSTTLRPATYGVFYDTSGPFISEDTFRVVGRLTSDTTGEGIGGEVINLFRQLPSDDVFERVLSVRTDADGRYDIPQRVVGSARYGTTYEGNGDAVEGTSSATFPLLPAMRDFNARSRQVDGKVVLGGVIHPGWGGRTITLQRRTCSSCAWRSVAAKPAGSWGGWSFRVDRPSKAGVVWTWRAALAAGGNFDRSYSARLITRRGSVSLAPARPS</sequence>
<gene>
    <name evidence="2" type="ORF">J2S63_001224</name>
</gene>